<reference evidence="1 2" key="1">
    <citation type="submission" date="2016-07" db="EMBL/GenBank/DDBJ databases">
        <title>Pervasive Adenine N6-methylation of Active Genes in Fungi.</title>
        <authorList>
            <consortium name="DOE Joint Genome Institute"/>
            <person name="Mondo S.J."/>
            <person name="Dannebaum R.O."/>
            <person name="Kuo R.C."/>
            <person name="Labutti K."/>
            <person name="Haridas S."/>
            <person name="Kuo A."/>
            <person name="Salamov A."/>
            <person name="Ahrendt S.R."/>
            <person name="Lipzen A."/>
            <person name="Sullivan W."/>
            <person name="Andreopoulos W.B."/>
            <person name="Clum A."/>
            <person name="Lindquist E."/>
            <person name="Daum C."/>
            <person name="Ramamoorthy G.K."/>
            <person name="Gryganskyi A."/>
            <person name="Culley D."/>
            <person name="Magnuson J.K."/>
            <person name="James T.Y."/>
            <person name="O'Malley M.A."/>
            <person name="Stajich J.E."/>
            <person name="Spatafora J.W."/>
            <person name="Visel A."/>
            <person name="Grigoriev I.V."/>
        </authorList>
    </citation>
    <scope>NUCLEOTIDE SEQUENCE [LARGE SCALE GENOMIC DNA]</scope>
    <source>
        <strain evidence="1 2">JEL800</strain>
    </source>
</reference>
<protein>
    <recommendedName>
        <fullName evidence="3">Arrestin-like N-terminal domain-containing protein</fullName>
    </recommendedName>
</protein>
<evidence type="ECO:0000313" key="1">
    <source>
        <dbReference type="EMBL" id="ORY53572.1"/>
    </source>
</evidence>
<dbReference type="Proteomes" id="UP000193642">
    <property type="component" value="Unassembled WGS sequence"/>
</dbReference>
<gene>
    <name evidence="1" type="ORF">BCR33DRAFT_710971</name>
</gene>
<dbReference type="EMBL" id="MCGO01000001">
    <property type="protein sequence ID" value="ORY53572.1"/>
    <property type="molecule type" value="Genomic_DNA"/>
</dbReference>
<comment type="caution">
    <text evidence="1">The sequence shown here is derived from an EMBL/GenBank/DDBJ whole genome shotgun (WGS) entry which is preliminary data.</text>
</comment>
<keyword evidence="2" id="KW-1185">Reference proteome</keyword>
<proteinExistence type="predicted"/>
<organism evidence="1 2">
    <name type="scientific">Rhizoclosmatium globosum</name>
    <dbReference type="NCBI Taxonomy" id="329046"/>
    <lineage>
        <taxon>Eukaryota</taxon>
        <taxon>Fungi</taxon>
        <taxon>Fungi incertae sedis</taxon>
        <taxon>Chytridiomycota</taxon>
        <taxon>Chytridiomycota incertae sedis</taxon>
        <taxon>Chytridiomycetes</taxon>
        <taxon>Chytridiales</taxon>
        <taxon>Chytriomycetaceae</taxon>
        <taxon>Rhizoclosmatium</taxon>
    </lineage>
</organism>
<name>A0A1Y2D2R2_9FUNG</name>
<sequence length="150" mass="16848">MADIGVVNIKIDAQEDATPGTTVTGSVQFDTTIPDLKIVEVVLRVEALAYLITKEQDDEPESAVPRHRRFLNHIRKWGKHPTYDVVEVLFAADVPVLPEPVTVQPGHHEKTFEFTIPQDAPVTEVKQKNDDDAAIVLYRYYAAVKVPYLI</sequence>
<accession>A0A1Y2D2R2</accession>
<dbReference type="Gene3D" id="2.60.40.640">
    <property type="match status" value="1"/>
</dbReference>
<evidence type="ECO:0008006" key="3">
    <source>
        <dbReference type="Google" id="ProtNLM"/>
    </source>
</evidence>
<dbReference type="AlphaFoldDB" id="A0A1Y2D2R2"/>
<evidence type="ECO:0000313" key="2">
    <source>
        <dbReference type="Proteomes" id="UP000193642"/>
    </source>
</evidence>
<dbReference type="InterPro" id="IPR014752">
    <property type="entry name" value="Arrestin-like_C"/>
</dbReference>